<dbReference type="Gene3D" id="3.40.50.1000">
    <property type="entry name" value="HAD superfamily/HAD-like"/>
    <property type="match status" value="1"/>
</dbReference>
<keyword evidence="1" id="KW-0378">Hydrolase</keyword>
<accession>A0A1E8F0X6</accession>
<dbReference type="RefSeq" id="WP_070109451.1">
    <property type="nucleotide sequence ID" value="NZ_LZFO01000005.1"/>
</dbReference>
<dbReference type="Proteomes" id="UP000175744">
    <property type="component" value="Unassembled WGS sequence"/>
</dbReference>
<comment type="caution">
    <text evidence="1">The sequence shown here is derived from an EMBL/GenBank/DDBJ whole genome shotgun (WGS) entry which is preliminary data.</text>
</comment>
<dbReference type="PANTHER" id="PTHR10000">
    <property type="entry name" value="PHOSPHOSERINE PHOSPHATASE"/>
    <property type="match status" value="1"/>
</dbReference>
<dbReference type="NCBIfam" id="TIGR00099">
    <property type="entry name" value="Cof-subfamily"/>
    <property type="match status" value="1"/>
</dbReference>
<dbReference type="EMBL" id="LZFO01000005">
    <property type="protein sequence ID" value="OFI07077.1"/>
    <property type="molecule type" value="Genomic_DNA"/>
</dbReference>
<dbReference type="SFLD" id="SFLDS00003">
    <property type="entry name" value="Haloacid_Dehalogenase"/>
    <property type="match status" value="1"/>
</dbReference>
<gene>
    <name evidence="1" type="primary">ybjI</name>
    <name evidence="1" type="ORF">CLOACE_04820</name>
</gene>
<dbReference type="InterPro" id="IPR006379">
    <property type="entry name" value="HAD-SF_hydro_IIB"/>
</dbReference>
<reference evidence="1 2" key="1">
    <citation type="submission" date="2016-06" db="EMBL/GenBank/DDBJ databases">
        <title>Genome sequence of Clostridium acetireducens DSM 10703.</title>
        <authorList>
            <person name="Poehlein A."/>
            <person name="Fluechter S."/>
            <person name="Duerre P."/>
            <person name="Daniel R."/>
        </authorList>
    </citation>
    <scope>NUCLEOTIDE SEQUENCE [LARGE SCALE GENOMIC DNA]</scope>
    <source>
        <strain evidence="1 2">DSM 10703</strain>
    </source>
</reference>
<dbReference type="Gene3D" id="3.30.1240.10">
    <property type="match status" value="1"/>
</dbReference>
<dbReference type="GO" id="GO:0016791">
    <property type="term" value="F:phosphatase activity"/>
    <property type="evidence" value="ECO:0007669"/>
    <property type="project" value="TreeGrafter"/>
</dbReference>
<organism evidence="1 2">
    <name type="scientific">Clostridium acetireducens DSM 10703</name>
    <dbReference type="NCBI Taxonomy" id="1121290"/>
    <lineage>
        <taxon>Bacteria</taxon>
        <taxon>Bacillati</taxon>
        <taxon>Bacillota</taxon>
        <taxon>Clostridia</taxon>
        <taxon>Eubacteriales</taxon>
        <taxon>Clostridiaceae</taxon>
        <taxon>Clostridium</taxon>
    </lineage>
</organism>
<dbReference type="PANTHER" id="PTHR10000:SF8">
    <property type="entry name" value="HAD SUPERFAMILY HYDROLASE-LIKE, TYPE 3"/>
    <property type="match status" value="1"/>
</dbReference>
<proteinExistence type="predicted"/>
<dbReference type="GO" id="GO:0005829">
    <property type="term" value="C:cytosol"/>
    <property type="evidence" value="ECO:0007669"/>
    <property type="project" value="TreeGrafter"/>
</dbReference>
<dbReference type="InterPro" id="IPR023214">
    <property type="entry name" value="HAD_sf"/>
</dbReference>
<dbReference type="NCBIfam" id="TIGR01484">
    <property type="entry name" value="HAD-SF-IIB"/>
    <property type="match status" value="1"/>
</dbReference>
<dbReference type="OrthoDB" id="9781413at2"/>
<protein>
    <submittedName>
        <fullName evidence="1">Flavin mononucleotide phosphatase YbjI</fullName>
        <ecNumber evidence="1">3.1.3.-</ecNumber>
    </submittedName>
</protein>
<dbReference type="SUPFAM" id="SSF56784">
    <property type="entry name" value="HAD-like"/>
    <property type="match status" value="1"/>
</dbReference>
<name>A0A1E8F0X6_9CLOT</name>
<dbReference type="PROSITE" id="PS01228">
    <property type="entry name" value="COF_1"/>
    <property type="match status" value="1"/>
</dbReference>
<dbReference type="SFLD" id="SFLDG01140">
    <property type="entry name" value="C2.B:_Phosphomannomutase_and_P"/>
    <property type="match status" value="1"/>
</dbReference>
<sequence>MIKLIATDLDGTLLNDEGKLNNDFYKIVDKLSEKGIIFAAASGRFYSTLCDNFKKVNSNMLVIGHNGGIIKYINNGDTLYKDTIKPEIINKVIDIGRENNLQILLCNRDFAYLENPSKDLLESLQFGKSTAVILNSVKEVKDEIFKITFFEKGGVRPHILKLLQETFKDELECVVSGKEWLDIMNKGVSKGKAIKLIQNKFNIKQEETMVFGDYYNDVPMFKRAYYSYAVENAPMDVKKHANFITKTNNEDGVLHAIRKIL</sequence>
<dbReference type="AlphaFoldDB" id="A0A1E8F0X6"/>
<keyword evidence="2" id="KW-1185">Reference proteome</keyword>
<dbReference type="SFLD" id="SFLDG01144">
    <property type="entry name" value="C2.B.4:_PGP_Like"/>
    <property type="match status" value="1"/>
</dbReference>
<evidence type="ECO:0000313" key="1">
    <source>
        <dbReference type="EMBL" id="OFI07077.1"/>
    </source>
</evidence>
<dbReference type="CDD" id="cd07518">
    <property type="entry name" value="HAD_YbiV-Like"/>
    <property type="match status" value="1"/>
</dbReference>
<dbReference type="EC" id="3.1.3.-" evidence="1"/>
<dbReference type="STRING" id="1121290.CLAOCE_04820"/>
<evidence type="ECO:0000313" key="2">
    <source>
        <dbReference type="Proteomes" id="UP000175744"/>
    </source>
</evidence>
<dbReference type="InterPro" id="IPR000150">
    <property type="entry name" value="Cof"/>
</dbReference>
<dbReference type="InterPro" id="IPR036412">
    <property type="entry name" value="HAD-like_sf"/>
</dbReference>
<dbReference type="GO" id="GO:0000287">
    <property type="term" value="F:magnesium ion binding"/>
    <property type="evidence" value="ECO:0007669"/>
    <property type="project" value="TreeGrafter"/>
</dbReference>
<dbReference type="Pfam" id="PF08282">
    <property type="entry name" value="Hydrolase_3"/>
    <property type="match status" value="1"/>
</dbReference>